<dbReference type="STRING" id="1245745.A0A0A2VV65"/>
<evidence type="ECO:0000313" key="2">
    <source>
        <dbReference type="EMBL" id="KGQ11806.1"/>
    </source>
</evidence>
<keyword evidence="1" id="KW-0732">Signal</keyword>
<evidence type="ECO:0000313" key="3">
    <source>
        <dbReference type="Proteomes" id="UP000030106"/>
    </source>
</evidence>
<feature type="chain" id="PRO_5001996010" evidence="1">
    <location>
        <begin position="19"/>
        <end position="240"/>
    </location>
</feature>
<comment type="caution">
    <text evidence="2">The sequence shown here is derived from an EMBL/GenBank/DDBJ whole genome shotgun (WGS) entry which is preliminary data.</text>
</comment>
<evidence type="ECO:0000256" key="1">
    <source>
        <dbReference type="SAM" id="SignalP"/>
    </source>
</evidence>
<sequence>MKASFLALAAVAPSTCLAGIGHTWSIPTPATGLKDITFGFGVSQAAHKRGYYFANQFKFQNIQEVSYTGVQPQTDSNGKAYIRGVFSSFQNGTTSKHPNCSDGADGGAGVSCAVTLQVKDFGGRFDCVIENIGGTKWRGTLKNSATGQTAVIGEFTQPAGAGGIVGSQGGFLEYFLANGNPNFKCSDQFKTQVDYYFPTSKTAGAGKGTINKPYQYGSCIDKQGFSTTAGPNYWTVHSGF</sequence>
<name>A0A0A2VV65_BEABA</name>
<dbReference type="OrthoDB" id="5576763at2759"/>
<organism evidence="2 3">
    <name type="scientific">Beauveria bassiana D1-5</name>
    <dbReference type="NCBI Taxonomy" id="1245745"/>
    <lineage>
        <taxon>Eukaryota</taxon>
        <taxon>Fungi</taxon>
        <taxon>Dikarya</taxon>
        <taxon>Ascomycota</taxon>
        <taxon>Pezizomycotina</taxon>
        <taxon>Sordariomycetes</taxon>
        <taxon>Hypocreomycetidae</taxon>
        <taxon>Hypocreales</taxon>
        <taxon>Cordycipitaceae</taxon>
        <taxon>Beauveria</taxon>
    </lineage>
</organism>
<feature type="signal peptide" evidence="1">
    <location>
        <begin position="1"/>
        <end position="18"/>
    </location>
</feature>
<reference evidence="2 3" key="1">
    <citation type="submission" date="2012-10" db="EMBL/GenBank/DDBJ databases">
        <title>Genome sequencing and analysis of entomopathogenic fungi Beauveria bassiana D1-5.</title>
        <authorList>
            <person name="Li Q."/>
            <person name="Wang L."/>
            <person name="Zhang Z."/>
            <person name="Wang Q."/>
            <person name="Ren J."/>
            <person name="Wang M."/>
            <person name="Xu W."/>
            <person name="Wang J."/>
            <person name="Lu Y."/>
            <person name="Du Q."/>
            <person name="Sun Z."/>
        </authorList>
    </citation>
    <scope>NUCLEOTIDE SEQUENCE [LARGE SCALE GENOMIC DNA]</scope>
    <source>
        <strain evidence="2 3">D1-5</strain>
    </source>
</reference>
<proteinExistence type="predicted"/>
<gene>
    <name evidence="2" type="ORF">BBAD15_g2461</name>
</gene>
<dbReference type="AlphaFoldDB" id="A0A0A2VV65"/>
<dbReference type="eggNOG" id="ENOG502QU3E">
    <property type="taxonomic scope" value="Eukaryota"/>
</dbReference>
<dbReference type="Proteomes" id="UP000030106">
    <property type="component" value="Unassembled WGS sequence"/>
</dbReference>
<dbReference type="EMBL" id="ANFO01000173">
    <property type="protein sequence ID" value="KGQ11806.1"/>
    <property type="molecule type" value="Genomic_DNA"/>
</dbReference>
<protein>
    <submittedName>
        <fullName evidence="2">Uncharacterized protein</fullName>
    </submittedName>
</protein>
<accession>A0A0A2VV65</accession>
<dbReference type="HOGENOM" id="CLU_083946_0_0_1"/>